<protein>
    <submittedName>
        <fullName evidence="6">CAP10 domain-containing protein</fullName>
    </submittedName>
</protein>
<gene>
    <name evidence="6" type="ORF">MIND_00866100</name>
</gene>
<dbReference type="OrthoDB" id="541052at2759"/>
<keyword evidence="2" id="KW-0808">Transferase</keyword>
<evidence type="ECO:0000313" key="6">
    <source>
        <dbReference type="EMBL" id="KAF7299174.1"/>
    </source>
</evidence>
<evidence type="ECO:0000259" key="5">
    <source>
        <dbReference type="SMART" id="SM00672"/>
    </source>
</evidence>
<evidence type="ECO:0000256" key="4">
    <source>
        <dbReference type="SAM" id="Phobius"/>
    </source>
</evidence>
<feature type="domain" description="Glycosyl transferase CAP10" evidence="5">
    <location>
        <begin position="300"/>
        <end position="549"/>
    </location>
</feature>
<dbReference type="Proteomes" id="UP000636479">
    <property type="component" value="Unassembled WGS sequence"/>
</dbReference>
<name>A0A8H6VYU1_9AGAR</name>
<dbReference type="RefSeq" id="XP_037218562.1">
    <property type="nucleotide sequence ID" value="XM_037365320.1"/>
</dbReference>
<feature type="region of interest" description="Disordered" evidence="3">
    <location>
        <begin position="69"/>
        <end position="103"/>
    </location>
</feature>
<dbReference type="GeneID" id="59347836"/>
<keyword evidence="4" id="KW-0472">Membrane</keyword>
<dbReference type="AlphaFoldDB" id="A0A8H6VYU1"/>
<dbReference type="InterPro" id="IPR051091">
    <property type="entry name" value="O-Glucosyltr/Glycosyltrsf_90"/>
</dbReference>
<evidence type="ECO:0000256" key="3">
    <source>
        <dbReference type="SAM" id="MobiDB-lite"/>
    </source>
</evidence>
<dbReference type="PANTHER" id="PTHR12203">
    <property type="entry name" value="KDEL LYS-ASP-GLU-LEU CONTAINING - RELATED"/>
    <property type="match status" value="1"/>
</dbReference>
<evidence type="ECO:0000256" key="2">
    <source>
        <dbReference type="ARBA" id="ARBA00022679"/>
    </source>
</evidence>
<dbReference type="PANTHER" id="PTHR12203:SF35">
    <property type="entry name" value="PROTEIN O-GLUCOSYLTRANSFERASE 1"/>
    <property type="match status" value="1"/>
</dbReference>
<feature type="compositionally biased region" description="Pro residues" evidence="3">
    <location>
        <begin position="78"/>
        <end position="90"/>
    </location>
</feature>
<feature type="transmembrane region" description="Helical" evidence="4">
    <location>
        <begin position="40"/>
        <end position="61"/>
    </location>
</feature>
<evidence type="ECO:0000313" key="7">
    <source>
        <dbReference type="Proteomes" id="UP000636479"/>
    </source>
</evidence>
<keyword evidence="4" id="KW-0812">Transmembrane</keyword>
<comment type="similarity">
    <text evidence="1">Belongs to the glycosyltransferase 90 family.</text>
</comment>
<keyword evidence="4" id="KW-1133">Transmembrane helix</keyword>
<evidence type="ECO:0000256" key="1">
    <source>
        <dbReference type="ARBA" id="ARBA00010118"/>
    </source>
</evidence>
<proteinExistence type="inferred from homology"/>
<accession>A0A8H6VYU1</accession>
<reference evidence="6" key="1">
    <citation type="submission" date="2020-05" db="EMBL/GenBank/DDBJ databases">
        <title>Mycena genomes resolve the evolution of fungal bioluminescence.</title>
        <authorList>
            <person name="Tsai I.J."/>
        </authorList>
    </citation>
    <scope>NUCLEOTIDE SEQUENCE</scope>
    <source>
        <strain evidence="6">171206Taipei</strain>
    </source>
</reference>
<dbReference type="GO" id="GO:0016740">
    <property type="term" value="F:transferase activity"/>
    <property type="evidence" value="ECO:0007669"/>
    <property type="project" value="UniProtKB-KW"/>
</dbReference>
<organism evidence="6 7">
    <name type="scientific">Mycena indigotica</name>
    <dbReference type="NCBI Taxonomy" id="2126181"/>
    <lineage>
        <taxon>Eukaryota</taxon>
        <taxon>Fungi</taxon>
        <taxon>Dikarya</taxon>
        <taxon>Basidiomycota</taxon>
        <taxon>Agaricomycotina</taxon>
        <taxon>Agaricomycetes</taxon>
        <taxon>Agaricomycetidae</taxon>
        <taxon>Agaricales</taxon>
        <taxon>Marasmiineae</taxon>
        <taxon>Mycenaceae</taxon>
        <taxon>Mycena</taxon>
    </lineage>
</organism>
<dbReference type="Pfam" id="PF05686">
    <property type="entry name" value="Glyco_transf_90"/>
    <property type="match status" value="1"/>
</dbReference>
<dbReference type="SMART" id="SM00672">
    <property type="entry name" value="CAP10"/>
    <property type="match status" value="1"/>
</dbReference>
<dbReference type="EMBL" id="JACAZF010000007">
    <property type="protein sequence ID" value="KAF7299174.1"/>
    <property type="molecule type" value="Genomic_DNA"/>
</dbReference>
<comment type="caution">
    <text evidence="6">The sequence shown here is derived from an EMBL/GenBank/DDBJ whole genome shotgun (WGS) entry which is preliminary data.</text>
</comment>
<dbReference type="InterPro" id="IPR006598">
    <property type="entry name" value="CAP10"/>
</dbReference>
<keyword evidence="7" id="KW-1185">Reference proteome</keyword>
<sequence>MYQLRRFLRQTGSTYTRVDNDPESSLSGRYSSRRPLWSRLVMPVIFVVALFAVLAGLASFMGSPITPPKSKPANTGIPAPPPIPPPSPPEPPKEADKESGPPLATNPAAAALYALRSRQSATLAQASSRYTLKTGRIPPPNFDKWFSMAQKKHCLIDDYDQIQRDFEPWYQLAAQDPEHFNGMVDRGRQLMKINSMGMTIIKIQDGKVHMPTFQGTSFDGDWPRTLGRFASVLPDMEFLLNGRDEPRIVFDVRAPDAIQEAMKLKDPKPFHIAPKPTADWFKERSGCNPSSSPKGFGMDGSADIAFLRSSSSSDFTTDLWPLLSMTKLSPCFSDILFPGQYFYDESWWSGSFSHPNDVKWEDKKAKIYWRGMSNGGHIIGQNYHRFPRFRLITIARNHSDLIDAKMTQFAETHCTDNCERNKIIEEYDITGPKSSKEEVYKFKYLLDVDGNTFSGRYLSLLRSGSLVFKSTVYDEYFNDWLLPYEHYVPVSPDLSDLVDKVQWAIDNEAEARRIQETGQLFAEKVMTDDQNDCYFAMVLLEWARLQNKAKIH</sequence>